<accession>A0A3B0YR26</accession>
<dbReference type="AlphaFoldDB" id="A0A3B0YR26"/>
<dbReference type="EMBL" id="UOFK01000158">
    <property type="protein sequence ID" value="VAW78533.1"/>
    <property type="molecule type" value="Genomic_DNA"/>
</dbReference>
<protein>
    <submittedName>
        <fullName evidence="1">Uncharacterized protein</fullName>
    </submittedName>
</protein>
<feature type="non-terminal residue" evidence="1">
    <location>
        <position position="1"/>
    </location>
</feature>
<name>A0A3B0YR26_9ZZZZ</name>
<proteinExistence type="predicted"/>
<organism evidence="1">
    <name type="scientific">hydrothermal vent metagenome</name>
    <dbReference type="NCBI Taxonomy" id="652676"/>
    <lineage>
        <taxon>unclassified sequences</taxon>
        <taxon>metagenomes</taxon>
        <taxon>ecological metagenomes</taxon>
    </lineage>
</organism>
<reference evidence="1" key="1">
    <citation type="submission" date="2018-06" db="EMBL/GenBank/DDBJ databases">
        <authorList>
            <person name="Zhirakovskaya E."/>
        </authorList>
    </citation>
    <scope>NUCLEOTIDE SEQUENCE</scope>
</reference>
<gene>
    <name evidence="1" type="ORF">MNBD_GAMMA13-957</name>
</gene>
<evidence type="ECO:0000313" key="1">
    <source>
        <dbReference type="EMBL" id="VAW78533.1"/>
    </source>
</evidence>
<sequence length="22" mass="2468">QDYAESSQITLQGKIVILFRSA</sequence>